<keyword evidence="1 3" id="KW-0853">WD repeat</keyword>
<dbReference type="SMART" id="SM00320">
    <property type="entry name" value="WD40"/>
    <property type="match status" value="5"/>
</dbReference>
<sequence>MRVYFSLNWGLIKENELFQMYKALIKVVGHVTLQVNSHRPPTDRFVALRESFPELRRRLLYVDKEHTVGIWHQKNLRRKRYKNYLDEAFGLEPLKEYRAGHRDVTPAQGWPCVPRKRRCLSSADSVLDLPSYSFAEFPELLDWSNDNILVAALGRDYHKWSWRTQSLISEGFALNEIQCCKFDPRGEMLILGTDVKTVEVHNNLLSKCVNRNYCRCLTNDDEHCSITALDWSPTGNSFITGCSRGMVGAYDRDAQLISWRRATRSAVLVTRVSPDARYVAVCAVTSVKVIMLSWPALEFISRLNSNSTVKTLAWHPWRSALLGVGAVTSNMQTCLALWDTPKAKVQQTCLDKSNYCLDAMLFSHRTGELVLSLWDADPALAYQRPNSHLVVMSNPDTVVDHWGEGRNELDRVRTMIFSPDGTKLATATVDEDLIIWNFLPEDKKKKTNRRRFAAIPVYLDEATHGYSLR</sequence>
<keyword evidence="2" id="KW-0677">Repeat</keyword>
<evidence type="ECO:0000256" key="2">
    <source>
        <dbReference type="ARBA" id="ARBA00022737"/>
    </source>
</evidence>
<keyword evidence="5" id="KW-1185">Reference proteome</keyword>
<dbReference type="InterPro" id="IPR033010">
    <property type="entry name" value="Cdc20/Fizzy"/>
</dbReference>
<dbReference type="Gene3D" id="2.130.10.10">
    <property type="entry name" value="YVTN repeat-like/Quinoprotein amine dehydrogenase"/>
    <property type="match status" value="1"/>
</dbReference>
<reference evidence="4" key="1">
    <citation type="submission" date="2021-12" db="EMBL/GenBank/DDBJ databases">
        <authorList>
            <person name="King R."/>
        </authorList>
    </citation>
    <scope>NUCLEOTIDE SEQUENCE</scope>
</reference>
<feature type="repeat" description="WD" evidence="3">
    <location>
        <begin position="405"/>
        <end position="437"/>
    </location>
</feature>
<protein>
    <recommendedName>
        <fullName evidence="6">Cortex</fullName>
    </recommendedName>
</protein>
<dbReference type="SUPFAM" id="SSF50978">
    <property type="entry name" value="WD40 repeat-like"/>
    <property type="match status" value="1"/>
</dbReference>
<dbReference type="EMBL" id="OU963903">
    <property type="protein sequence ID" value="CAH0398044.1"/>
    <property type="molecule type" value="Genomic_DNA"/>
</dbReference>
<name>A0ABN8AR12_CHISP</name>
<accession>A0ABN8AR12</accession>
<dbReference type="Pfam" id="PF00400">
    <property type="entry name" value="WD40"/>
    <property type="match status" value="2"/>
</dbReference>
<evidence type="ECO:0000313" key="5">
    <source>
        <dbReference type="Proteomes" id="UP001153292"/>
    </source>
</evidence>
<evidence type="ECO:0000313" key="4">
    <source>
        <dbReference type="EMBL" id="CAH0398044.1"/>
    </source>
</evidence>
<evidence type="ECO:0008006" key="6">
    <source>
        <dbReference type="Google" id="ProtNLM"/>
    </source>
</evidence>
<gene>
    <name evidence="4" type="ORF">CHILSU_LOCUS1151</name>
</gene>
<dbReference type="PROSITE" id="PS50082">
    <property type="entry name" value="WD_REPEATS_2"/>
    <property type="match status" value="1"/>
</dbReference>
<evidence type="ECO:0000256" key="3">
    <source>
        <dbReference type="PROSITE-ProRule" id="PRU00221"/>
    </source>
</evidence>
<proteinExistence type="predicted"/>
<dbReference type="PANTHER" id="PTHR19918">
    <property type="entry name" value="CELL DIVISION CYCLE 20 CDC20 FIZZY -RELATED"/>
    <property type="match status" value="1"/>
</dbReference>
<dbReference type="PANTHER" id="PTHR19918:SF52">
    <property type="entry name" value="PROTEIN CORTEX"/>
    <property type="match status" value="1"/>
</dbReference>
<dbReference type="Proteomes" id="UP001153292">
    <property type="component" value="Chromosome 10"/>
</dbReference>
<dbReference type="InterPro" id="IPR001680">
    <property type="entry name" value="WD40_rpt"/>
</dbReference>
<organism evidence="4 5">
    <name type="scientific">Chilo suppressalis</name>
    <name type="common">Asiatic rice borer moth</name>
    <dbReference type="NCBI Taxonomy" id="168631"/>
    <lineage>
        <taxon>Eukaryota</taxon>
        <taxon>Metazoa</taxon>
        <taxon>Ecdysozoa</taxon>
        <taxon>Arthropoda</taxon>
        <taxon>Hexapoda</taxon>
        <taxon>Insecta</taxon>
        <taxon>Pterygota</taxon>
        <taxon>Neoptera</taxon>
        <taxon>Endopterygota</taxon>
        <taxon>Lepidoptera</taxon>
        <taxon>Glossata</taxon>
        <taxon>Ditrysia</taxon>
        <taxon>Pyraloidea</taxon>
        <taxon>Crambidae</taxon>
        <taxon>Crambinae</taxon>
        <taxon>Chilo</taxon>
    </lineage>
</organism>
<evidence type="ECO:0000256" key="1">
    <source>
        <dbReference type="ARBA" id="ARBA00022574"/>
    </source>
</evidence>
<dbReference type="InterPro" id="IPR015943">
    <property type="entry name" value="WD40/YVTN_repeat-like_dom_sf"/>
</dbReference>
<dbReference type="InterPro" id="IPR036322">
    <property type="entry name" value="WD40_repeat_dom_sf"/>
</dbReference>